<organism evidence="1 2">
    <name type="scientific">Mycena metata</name>
    <dbReference type="NCBI Taxonomy" id="1033252"/>
    <lineage>
        <taxon>Eukaryota</taxon>
        <taxon>Fungi</taxon>
        <taxon>Dikarya</taxon>
        <taxon>Basidiomycota</taxon>
        <taxon>Agaricomycotina</taxon>
        <taxon>Agaricomycetes</taxon>
        <taxon>Agaricomycetidae</taxon>
        <taxon>Agaricales</taxon>
        <taxon>Marasmiineae</taxon>
        <taxon>Mycenaceae</taxon>
        <taxon>Mycena</taxon>
    </lineage>
</organism>
<proteinExistence type="predicted"/>
<gene>
    <name evidence="1" type="ORF">B0H16DRAFT_1460143</name>
</gene>
<keyword evidence="2" id="KW-1185">Reference proteome</keyword>
<evidence type="ECO:0000313" key="2">
    <source>
        <dbReference type="Proteomes" id="UP001215598"/>
    </source>
</evidence>
<dbReference type="Proteomes" id="UP001215598">
    <property type="component" value="Unassembled WGS sequence"/>
</dbReference>
<accession>A0AAD7NAI3</accession>
<evidence type="ECO:0000313" key="1">
    <source>
        <dbReference type="EMBL" id="KAJ7751589.1"/>
    </source>
</evidence>
<dbReference type="EMBL" id="JARKIB010000061">
    <property type="protein sequence ID" value="KAJ7751589.1"/>
    <property type="molecule type" value="Genomic_DNA"/>
</dbReference>
<reference evidence="1" key="1">
    <citation type="submission" date="2023-03" db="EMBL/GenBank/DDBJ databases">
        <title>Massive genome expansion in bonnet fungi (Mycena s.s.) driven by repeated elements and novel gene families across ecological guilds.</title>
        <authorList>
            <consortium name="Lawrence Berkeley National Laboratory"/>
            <person name="Harder C.B."/>
            <person name="Miyauchi S."/>
            <person name="Viragh M."/>
            <person name="Kuo A."/>
            <person name="Thoen E."/>
            <person name="Andreopoulos B."/>
            <person name="Lu D."/>
            <person name="Skrede I."/>
            <person name="Drula E."/>
            <person name="Henrissat B."/>
            <person name="Morin E."/>
            <person name="Kohler A."/>
            <person name="Barry K."/>
            <person name="LaButti K."/>
            <person name="Morin E."/>
            <person name="Salamov A."/>
            <person name="Lipzen A."/>
            <person name="Mereny Z."/>
            <person name="Hegedus B."/>
            <person name="Baldrian P."/>
            <person name="Stursova M."/>
            <person name="Weitz H."/>
            <person name="Taylor A."/>
            <person name="Grigoriev I.V."/>
            <person name="Nagy L.G."/>
            <person name="Martin F."/>
            <person name="Kauserud H."/>
        </authorList>
    </citation>
    <scope>NUCLEOTIDE SEQUENCE</scope>
    <source>
        <strain evidence="1">CBHHK182m</strain>
    </source>
</reference>
<dbReference type="AlphaFoldDB" id="A0AAD7NAI3"/>
<sequence length="216" mass="23275">MNKFGQVKCCYSVWGNDKRGGGSTEMIPWPSGNPDKAMGKGITNGKGGDLSQMSNGQNITEMSWANLGEKATEPWLRTATFFLSSWVTVASQPGGGVVMAFKASFSTHLAVFGARQCLPILKVMRITEFFPRLPNLEIPEGEAARTVQSGTAVPLPPHYLRLSPPHQWAITRLVLISRSVCSACGSSNGIDTADKRLSFSNLGQCILAHASTTSFH</sequence>
<comment type="caution">
    <text evidence="1">The sequence shown here is derived from an EMBL/GenBank/DDBJ whole genome shotgun (WGS) entry which is preliminary data.</text>
</comment>
<name>A0AAD7NAI3_9AGAR</name>
<protein>
    <submittedName>
        <fullName evidence="1">Uncharacterized protein</fullName>
    </submittedName>
</protein>